<name>A0A9P3GPB7_9APHY</name>
<keyword evidence="2" id="KW-1185">Reference proteome</keyword>
<evidence type="ECO:0000313" key="1">
    <source>
        <dbReference type="EMBL" id="GJE98691.1"/>
    </source>
</evidence>
<protein>
    <submittedName>
        <fullName evidence="1">Uncharacterized protein</fullName>
    </submittedName>
</protein>
<sequence length="126" mass="13320">MPLQSLAGPPIFDSYQEVRVLSSVVRGTTRLHAPVSYCGHKAAGDTLSLSRVGVSLVGLHCPANKVQLRPHHGLTATRVSLHSTAPLWLGPSATMLTTSSVDGRIGRSLSTSIESAGRHFLLSPQT</sequence>
<evidence type="ECO:0000313" key="2">
    <source>
        <dbReference type="Proteomes" id="UP000703269"/>
    </source>
</evidence>
<dbReference type="AlphaFoldDB" id="A0A9P3GPB7"/>
<organism evidence="1 2">
    <name type="scientific">Phanerochaete sordida</name>
    <dbReference type="NCBI Taxonomy" id="48140"/>
    <lineage>
        <taxon>Eukaryota</taxon>
        <taxon>Fungi</taxon>
        <taxon>Dikarya</taxon>
        <taxon>Basidiomycota</taxon>
        <taxon>Agaricomycotina</taxon>
        <taxon>Agaricomycetes</taxon>
        <taxon>Polyporales</taxon>
        <taxon>Phanerochaetaceae</taxon>
        <taxon>Phanerochaete</taxon>
    </lineage>
</organism>
<dbReference type="EMBL" id="BPQB01000093">
    <property type="protein sequence ID" value="GJE98691.1"/>
    <property type="molecule type" value="Genomic_DNA"/>
</dbReference>
<gene>
    <name evidence="1" type="ORF">PsYK624_149260</name>
</gene>
<proteinExistence type="predicted"/>
<comment type="caution">
    <text evidence="1">The sequence shown here is derived from an EMBL/GenBank/DDBJ whole genome shotgun (WGS) entry which is preliminary data.</text>
</comment>
<accession>A0A9P3GPB7</accession>
<dbReference type="Proteomes" id="UP000703269">
    <property type="component" value="Unassembled WGS sequence"/>
</dbReference>
<reference evidence="1 2" key="1">
    <citation type="submission" date="2021-08" db="EMBL/GenBank/DDBJ databases">
        <title>Draft Genome Sequence of Phanerochaete sordida strain YK-624.</title>
        <authorList>
            <person name="Mori T."/>
            <person name="Dohra H."/>
            <person name="Suzuki T."/>
            <person name="Kawagishi H."/>
            <person name="Hirai H."/>
        </authorList>
    </citation>
    <scope>NUCLEOTIDE SEQUENCE [LARGE SCALE GENOMIC DNA]</scope>
    <source>
        <strain evidence="1 2">YK-624</strain>
    </source>
</reference>